<evidence type="ECO:0000256" key="1">
    <source>
        <dbReference type="SAM" id="Phobius"/>
    </source>
</evidence>
<keyword evidence="3" id="KW-1185">Reference proteome</keyword>
<dbReference type="AlphaFoldDB" id="D7UZ43"/>
<keyword evidence="1" id="KW-0472">Membrane</keyword>
<accession>D7UZ43</accession>
<dbReference type="HOGENOM" id="CLU_2382672_0_0_9"/>
<name>D7UZ43_LISGR</name>
<dbReference type="EMBL" id="ACCR02000005">
    <property type="protein sequence ID" value="EFI83610.1"/>
    <property type="molecule type" value="Genomic_DNA"/>
</dbReference>
<proteinExistence type="predicted"/>
<organism evidence="2 3">
    <name type="scientific">Listeria grayi DSM 20601</name>
    <dbReference type="NCBI Taxonomy" id="525367"/>
    <lineage>
        <taxon>Bacteria</taxon>
        <taxon>Bacillati</taxon>
        <taxon>Bacillota</taxon>
        <taxon>Bacilli</taxon>
        <taxon>Bacillales</taxon>
        <taxon>Listeriaceae</taxon>
        <taxon>Listeria</taxon>
    </lineage>
</organism>
<comment type="caution">
    <text evidence="2">The sequence shown here is derived from an EMBL/GenBank/DDBJ whole genome shotgun (WGS) entry which is preliminary data.</text>
</comment>
<keyword evidence="1" id="KW-1133">Transmembrane helix</keyword>
<feature type="transmembrane region" description="Helical" evidence="1">
    <location>
        <begin position="40"/>
        <end position="62"/>
    </location>
</feature>
<protein>
    <submittedName>
        <fullName evidence="2">Uncharacterized protein</fullName>
    </submittedName>
</protein>
<feature type="transmembrane region" description="Helical" evidence="1">
    <location>
        <begin position="7"/>
        <end position="28"/>
    </location>
</feature>
<evidence type="ECO:0000313" key="3">
    <source>
        <dbReference type="Proteomes" id="UP000010119"/>
    </source>
</evidence>
<sequence length="94" mass="10909">MISIKKLLTYTIILLACFSHVLIFSGTYEKLPNWLLDNNIFFLLFLIGLPIVALFLLGYCMFHKKFSWLILIVFMVCFIGLINNSMLLLIGFQI</sequence>
<keyword evidence="1" id="KW-0812">Transmembrane</keyword>
<gene>
    <name evidence="2" type="ORF">HMPREF0556_12295</name>
</gene>
<feature type="transmembrane region" description="Helical" evidence="1">
    <location>
        <begin position="69"/>
        <end position="92"/>
    </location>
</feature>
<dbReference type="Proteomes" id="UP000010119">
    <property type="component" value="Unassembled WGS sequence"/>
</dbReference>
<reference evidence="2" key="1">
    <citation type="submission" date="2010-06" db="EMBL/GenBank/DDBJ databases">
        <authorList>
            <person name="Muzny D."/>
            <person name="Qin X."/>
            <person name="Buhay C."/>
            <person name="Dugan-Rocha S."/>
            <person name="Ding Y."/>
            <person name="Chen G."/>
            <person name="Hawes A."/>
            <person name="Holder M."/>
            <person name="Jhangiani S."/>
            <person name="Johnson A."/>
            <person name="Khan Z."/>
            <person name="Li Z."/>
            <person name="Liu W."/>
            <person name="Liu X."/>
            <person name="Perez L."/>
            <person name="Shen H."/>
            <person name="Wang Q."/>
            <person name="Watt J."/>
            <person name="Xi L."/>
            <person name="Xin Y."/>
            <person name="Zhou J."/>
            <person name="Deng J."/>
            <person name="Jiang H."/>
            <person name="Liu Y."/>
            <person name="Qu J."/>
            <person name="Song X.-Z."/>
            <person name="Zhang L."/>
            <person name="Villasana D."/>
            <person name="Johnson A."/>
            <person name="Liu J."/>
            <person name="Liyanage D."/>
            <person name="Lorensuhewa L."/>
            <person name="Robinson T."/>
            <person name="Song A."/>
            <person name="Song B.-B."/>
            <person name="Dinh H."/>
            <person name="Thornton R."/>
            <person name="Coyle M."/>
            <person name="Francisco L."/>
            <person name="Jackson L."/>
            <person name="Javaid M."/>
            <person name="Korchina V."/>
            <person name="Kovar C."/>
            <person name="Mata R."/>
            <person name="Mathew T."/>
            <person name="Ngo R."/>
            <person name="Nguyen L."/>
            <person name="Nguyen N."/>
            <person name="Okwuonu G."/>
            <person name="Ongeri F."/>
            <person name="Pham C."/>
            <person name="Simmons D."/>
            <person name="Wilczek-Boney K."/>
            <person name="Hale W."/>
            <person name="Jakkamsetti A."/>
            <person name="Pham P."/>
            <person name="Ruth R."/>
            <person name="San Lucas F."/>
            <person name="Warren J."/>
            <person name="Zhang J."/>
            <person name="Zhao Z."/>
            <person name="Zhou C."/>
            <person name="Zhu D."/>
            <person name="Lee S."/>
            <person name="Bess C."/>
            <person name="Blankenburg K."/>
            <person name="Forbes L."/>
            <person name="Fu Q."/>
            <person name="Gubbala S."/>
            <person name="Hirani K."/>
            <person name="Jayaseelan J.C."/>
            <person name="Lara F."/>
            <person name="Munidasa M."/>
            <person name="Palculict T."/>
            <person name="Patil S."/>
            <person name="Pu L.-L."/>
            <person name="Saada N."/>
            <person name="Tang L."/>
            <person name="Weissenberger G."/>
            <person name="Zhu Y."/>
            <person name="Hemphill L."/>
            <person name="Shang Y."/>
            <person name="Youmans B."/>
            <person name="Ayvaz T."/>
            <person name="Ross M."/>
            <person name="Santibanez J."/>
            <person name="Aqrawi P."/>
            <person name="Gross S."/>
            <person name="Joshi V."/>
            <person name="Fowler G."/>
            <person name="Nazareth L."/>
            <person name="Reid J."/>
            <person name="Worley K."/>
            <person name="Petrosino J."/>
            <person name="Highlander S."/>
            <person name="Gibbs R."/>
        </authorList>
    </citation>
    <scope>NUCLEOTIDE SEQUENCE [LARGE SCALE GENOMIC DNA]</scope>
    <source>
        <strain evidence="2">DSM 20601</strain>
    </source>
</reference>
<dbReference type="PROSITE" id="PS51257">
    <property type="entry name" value="PROKAR_LIPOPROTEIN"/>
    <property type="match status" value="1"/>
</dbReference>
<evidence type="ECO:0000313" key="2">
    <source>
        <dbReference type="EMBL" id="EFI83610.1"/>
    </source>
</evidence>